<evidence type="ECO:0000256" key="9">
    <source>
        <dbReference type="ARBA" id="ARBA00030757"/>
    </source>
</evidence>
<organism evidence="14 15">
    <name type="scientific">Nonomuraea solani</name>
    <dbReference type="NCBI Taxonomy" id="1144553"/>
    <lineage>
        <taxon>Bacteria</taxon>
        <taxon>Bacillati</taxon>
        <taxon>Actinomycetota</taxon>
        <taxon>Actinomycetes</taxon>
        <taxon>Streptosporangiales</taxon>
        <taxon>Streptosporangiaceae</taxon>
        <taxon>Nonomuraea</taxon>
    </lineage>
</organism>
<dbReference type="CDD" id="cd02440">
    <property type="entry name" value="AdoMet_MTases"/>
    <property type="match status" value="1"/>
</dbReference>
<dbReference type="EC" id="2.1.1.77" evidence="3"/>
<keyword evidence="15" id="KW-1185">Reference proteome</keyword>
<dbReference type="PANTHER" id="PTHR11579:SF0">
    <property type="entry name" value="PROTEIN-L-ISOASPARTATE(D-ASPARTATE) O-METHYLTRANSFERASE"/>
    <property type="match status" value="1"/>
</dbReference>
<protein>
    <recommendedName>
        <fullName evidence="4">Protein-L-isoaspartate O-methyltransferase</fullName>
        <ecNumber evidence="3">2.1.1.77</ecNumber>
    </recommendedName>
    <alternativeName>
        <fullName evidence="11">L-isoaspartyl protein carboxyl methyltransferase</fullName>
    </alternativeName>
    <alternativeName>
        <fullName evidence="9">Protein L-isoaspartyl methyltransferase</fullName>
    </alternativeName>
    <alternativeName>
        <fullName evidence="10">Protein-beta-aspartate methyltransferase</fullName>
    </alternativeName>
</protein>
<evidence type="ECO:0000259" key="13">
    <source>
        <dbReference type="Pfam" id="PF07812"/>
    </source>
</evidence>
<evidence type="ECO:0000256" key="1">
    <source>
        <dbReference type="ARBA" id="ARBA00004496"/>
    </source>
</evidence>
<evidence type="ECO:0000256" key="10">
    <source>
        <dbReference type="ARBA" id="ARBA00031323"/>
    </source>
</evidence>
<evidence type="ECO:0000256" key="3">
    <source>
        <dbReference type="ARBA" id="ARBA00011890"/>
    </source>
</evidence>
<keyword evidence="5" id="KW-0963">Cytoplasm</keyword>
<proteinExistence type="inferred from homology"/>
<evidence type="ECO:0000256" key="5">
    <source>
        <dbReference type="ARBA" id="ARBA00022490"/>
    </source>
</evidence>
<evidence type="ECO:0000256" key="12">
    <source>
        <dbReference type="SAM" id="MobiDB-lite"/>
    </source>
</evidence>
<dbReference type="GO" id="GO:0004719">
    <property type="term" value="F:protein-L-isoaspartate (D-aspartate) O-methyltransferase activity"/>
    <property type="evidence" value="ECO:0007669"/>
    <property type="project" value="UniProtKB-EC"/>
</dbReference>
<dbReference type="Pfam" id="PF07812">
    <property type="entry name" value="TfuA"/>
    <property type="match status" value="1"/>
</dbReference>
<dbReference type="SUPFAM" id="SSF53335">
    <property type="entry name" value="S-adenosyl-L-methionine-dependent methyltransferases"/>
    <property type="match status" value="1"/>
</dbReference>
<evidence type="ECO:0000313" key="14">
    <source>
        <dbReference type="EMBL" id="SEH00210.1"/>
    </source>
</evidence>
<feature type="domain" description="TfuA-like core" evidence="13">
    <location>
        <begin position="74"/>
        <end position="191"/>
    </location>
</feature>
<dbReference type="GO" id="GO:0032259">
    <property type="term" value="P:methylation"/>
    <property type="evidence" value="ECO:0007669"/>
    <property type="project" value="UniProtKB-KW"/>
</dbReference>
<evidence type="ECO:0000256" key="7">
    <source>
        <dbReference type="ARBA" id="ARBA00022679"/>
    </source>
</evidence>
<evidence type="ECO:0000256" key="2">
    <source>
        <dbReference type="ARBA" id="ARBA00005369"/>
    </source>
</evidence>
<name>A0A1H6EQS0_9ACTN</name>
<reference evidence="14 15" key="1">
    <citation type="submission" date="2016-10" db="EMBL/GenBank/DDBJ databases">
        <authorList>
            <person name="de Groot N.N."/>
        </authorList>
    </citation>
    <scope>NUCLEOTIDE SEQUENCE [LARGE SCALE GENOMIC DNA]</scope>
    <source>
        <strain evidence="14 15">CGMCC 4.7037</strain>
    </source>
</reference>
<dbReference type="InterPro" id="IPR029063">
    <property type="entry name" value="SAM-dependent_MTases_sf"/>
</dbReference>
<dbReference type="Pfam" id="PF01135">
    <property type="entry name" value="PCMT"/>
    <property type="match status" value="1"/>
</dbReference>
<evidence type="ECO:0000256" key="4">
    <source>
        <dbReference type="ARBA" id="ARBA00013346"/>
    </source>
</evidence>
<keyword evidence="6 14" id="KW-0489">Methyltransferase</keyword>
<dbReference type="Proteomes" id="UP000236732">
    <property type="component" value="Unassembled WGS sequence"/>
</dbReference>
<comment type="similarity">
    <text evidence="2">Belongs to the methyltransferase superfamily. L-isoaspartyl/D-aspartyl protein methyltransferase family.</text>
</comment>
<dbReference type="PANTHER" id="PTHR11579">
    <property type="entry name" value="PROTEIN-L-ISOASPARTATE O-METHYLTRANSFERASE"/>
    <property type="match status" value="1"/>
</dbReference>
<dbReference type="GO" id="GO:0005737">
    <property type="term" value="C:cytoplasm"/>
    <property type="evidence" value="ECO:0007669"/>
    <property type="project" value="UniProtKB-SubCell"/>
</dbReference>
<feature type="region of interest" description="Disordered" evidence="12">
    <location>
        <begin position="1"/>
        <end position="26"/>
    </location>
</feature>
<dbReference type="Gene3D" id="3.40.50.150">
    <property type="entry name" value="Vaccinia Virus protein VP39"/>
    <property type="match status" value="1"/>
</dbReference>
<evidence type="ECO:0000256" key="8">
    <source>
        <dbReference type="ARBA" id="ARBA00022691"/>
    </source>
</evidence>
<sequence length="602" mass="64299">MSGPRTEGAHRVSGPSPEDAHRMSGPRTVVFAGPSLRGIRLRNPAFAVRPPVRRGDLPALLAEDDPPDAVCLVDGYFHHALSVGHREILAALRAGVRVYGCSSLGALRAVELRDQGMAGHGWVYRRYLTEPGRGDDEVALVHSPEPPYEPRSDPLVNVEFAITRLVGAGLVPAWIGERLLAGQRDLFYPERDFTQAAAHYRRLTGAAATDSVVRLLRRGRALFDVKRLDALHLLRTLDARPAGTREGRTTPMKTETPDGVASAMAAVTWDDYAATDDGGRLPQVSAPPVIAALLRLLAPPPGARILEIGTGSGYSTAVLAELAGPTGLVRSVDIVPELIDRAAALLKSHDVANAELMAGDGRAGWPGGGPFDRVMAWATADLVPESWARQLAPDGVIVAPVRLLPQAACAATVRLRRTPGGDLIGEAVTGATFAPLDHAPRRSWSGPAEQADVVLEAGDEDEDEDEPPFWLSGHWLTEIAPDERRAIARAFLRDRSDVHSPVTDDENVQAFHAYLMAVNPAPLTTAFVPGLGMCVGAGSPAGVALVPTRQSGYFRCGSDDELRDLLGAWRAAGRPGFGELVPVVHPAESGYRITVELAREAR</sequence>
<evidence type="ECO:0000256" key="6">
    <source>
        <dbReference type="ARBA" id="ARBA00022603"/>
    </source>
</evidence>
<dbReference type="AlphaFoldDB" id="A0A1H6EQS0"/>
<evidence type="ECO:0000313" key="15">
    <source>
        <dbReference type="Proteomes" id="UP000236732"/>
    </source>
</evidence>
<comment type="subcellular location">
    <subcellularLocation>
        <location evidence="1">Cytoplasm</location>
    </subcellularLocation>
</comment>
<gene>
    <name evidence="14" type="ORF">SAMN05444920_115189</name>
</gene>
<keyword evidence="7 14" id="KW-0808">Transferase</keyword>
<accession>A0A1H6EQS0</accession>
<evidence type="ECO:0000256" key="11">
    <source>
        <dbReference type="ARBA" id="ARBA00031350"/>
    </source>
</evidence>
<dbReference type="InterPro" id="IPR012924">
    <property type="entry name" value="TfuA_core"/>
</dbReference>
<dbReference type="EMBL" id="FNVT01000015">
    <property type="protein sequence ID" value="SEH00210.1"/>
    <property type="molecule type" value="Genomic_DNA"/>
</dbReference>
<dbReference type="InterPro" id="IPR000682">
    <property type="entry name" value="PCMT"/>
</dbReference>
<keyword evidence="8" id="KW-0949">S-adenosyl-L-methionine</keyword>